<organism evidence="2 3">
    <name type="scientific">Nitrospirillum iridis</name>
    <dbReference type="NCBI Taxonomy" id="765888"/>
    <lineage>
        <taxon>Bacteria</taxon>
        <taxon>Pseudomonadati</taxon>
        <taxon>Pseudomonadota</taxon>
        <taxon>Alphaproteobacteria</taxon>
        <taxon>Rhodospirillales</taxon>
        <taxon>Azospirillaceae</taxon>
        <taxon>Nitrospirillum</taxon>
    </lineage>
</organism>
<keyword evidence="3" id="KW-1185">Reference proteome</keyword>
<dbReference type="SMART" id="SM00421">
    <property type="entry name" value="HTH_LUXR"/>
    <property type="match status" value="1"/>
</dbReference>
<protein>
    <submittedName>
        <fullName evidence="2">DNA-binding CsgD family transcriptional regulator/PAS domain-containing protein</fullName>
    </submittedName>
</protein>
<dbReference type="GO" id="GO:0003677">
    <property type="term" value="F:DNA binding"/>
    <property type="evidence" value="ECO:0007669"/>
    <property type="project" value="UniProtKB-KW"/>
</dbReference>
<keyword evidence="2" id="KW-0238">DNA-binding</keyword>
<name>A0A7X0EFE0_9PROT</name>
<evidence type="ECO:0000313" key="2">
    <source>
        <dbReference type="EMBL" id="MBB6254922.1"/>
    </source>
</evidence>
<dbReference type="EMBL" id="JACIIZ010000021">
    <property type="protein sequence ID" value="MBB6254922.1"/>
    <property type="molecule type" value="Genomic_DNA"/>
</dbReference>
<gene>
    <name evidence="2" type="ORF">FHS74_005515</name>
</gene>
<dbReference type="AlphaFoldDB" id="A0A7X0EFE0"/>
<feature type="domain" description="HTH luxR-type" evidence="1">
    <location>
        <begin position="307"/>
        <end position="364"/>
    </location>
</feature>
<dbReference type="InterPro" id="IPR000792">
    <property type="entry name" value="Tscrpt_reg_LuxR_C"/>
</dbReference>
<evidence type="ECO:0000313" key="3">
    <source>
        <dbReference type="Proteomes" id="UP000539175"/>
    </source>
</evidence>
<accession>A0A7X0EFE0</accession>
<dbReference type="InterPro" id="IPR016032">
    <property type="entry name" value="Sig_transdc_resp-reg_C-effctor"/>
</dbReference>
<dbReference type="GO" id="GO:0006355">
    <property type="term" value="P:regulation of DNA-templated transcription"/>
    <property type="evidence" value="ECO:0007669"/>
    <property type="project" value="InterPro"/>
</dbReference>
<evidence type="ECO:0000259" key="1">
    <source>
        <dbReference type="SMART" id="SM00421"/>
    </source>
</evidence>
<proteinExistence type="predicted"/>
<dbReference type="Proteomes" id="UP000539175">
    <property type="component" value="Unassembled WGS sequence"/>
</dbReference>
<dbReference type="RefSeq" id="WP_184807439.1">
    <property type="nucleotide sequence ID" value="NZ_JACIIZ010000021.1"/>
</dbReference>
<dbReference type="InterPro" id="IPR036388">
    <property type="entry name" value="WH-like_DNA-bd_sf"/>
</dbReference>
<dbReference type="Gene3D" id="1.10.10.10">
    <property type="entry name" value="Winged helix-like DNA-binding domain superfamily/Winged helix DNA-binding domain"/>
    <property type="match status" value="1"/>
</dbReference>
<reference evidence="2 3" key="1">
    <citation type="submission" date="2020-08" db="EMBL/GenBank/DDBJ databases">
        <title>Genomic Encyclopedia of Type Strains, Phase IV (KMG-IV): sequencing the most valuable type-strain genomes for metagenomic binning, comparative biology and taxonomic classification.</title>
        <authorList>
            <person name="Goeker M."/>
        </authorList>
    </citation>
    <scope>NUCLEOTIDE SEQUENCE [LARGE SCALE GENOMIC DNA]</scope>
    <source>
        <strain evidence="2 3">DSM 22198</strain>
    </source>
</reference>
<dbReference type="SUPFAM" id="SSF46894">
    <property type="entry name" value="C-terminal effector domain of the bipartite response regulators"/>
    <property type="match status" value="1"/>
</dbReference>
<comment type="caution">
    <text evidence="2">The sequence shown here is derived from an EMBL/GenBank/DDBJ whole genome shotgun (WGS) entry which is preliminary data.</text>
</comment>
<sequence>MQELLLGIYACSSAPERWPAALDLLCRHLSVVSAVVQMLDYSGGRLHPIWTVRDSYSTAHRHEHDRVFNNDSNPRLRIGGGDSPPAHAAITRDEEIFAPDSAELTEIQRRRRALHLGANLTGVIELAPGRVLALVLHRSAEADRPMGAEEEVLAAQLLPHLRQAVELGGQLRTAALKADLLMDAGEMLGAGMALCEDTGRLLWANSSARAILEESPAIRQIAGHVRAVQPSDGPPFRTLLARAAETLDHPLHVTLGRTTGDAIVQVLAMGARQPPTLAPRDARRTVALLLCEPGRPLNVSPVMVADLFGMSTAEARLTAGLCNGLSLGEYARQRGISEGTARIQLKRALAKTGCPRQAELVRRVCASLAVSLTRGYTGMTAPAASPSSTLPS</sequence>